<sequence length="48" mass="5245">MIDGTRRFRDGGGEGFPSLPTSIGLQRFGNGWMFFAASKPVATLPFRP</sequence>
<dbReference type="EMBL" id="CP002353">
    <property type="protein sequence ID" value="ADV60629.1"/>
    <property type="molecule type" value="Genomic_DNA"/>
</dbReference>
<dbReference type="HOGENOM" id="CLU_3153746_0_0_0"/>
<dbReference type="Proteomes" id="UP000008631">
    <property type="component" value="Chromosome"/>
</dbReference>
<name>E8R4N8_ISOPI</name>
<reference key="1">
    <citation type="submission" date="2010-11" db="EMBL/GenBank/DDBJ databases">
        <title>The complete sequence of chromosome of Isophaera pallida ATCC 43644.</title>
        <authorList>
            <consortium name="US DOE Joint Genome Institute (JGI-PGF)"/>
            <person name="Lucas S."/>
            <person name="Copeland A."/>
            <person name="Lapidus A."/>
            <person name="Bruce D."/>
            <person name="Goodwin L."/>
            <person name="Pitluck S."/>
            <person name="Kyrpides N."/>
            <person name="Mavromatis K."/>
            <person name="Pagani I."/>
            <person name="Ivanova N."/>
            <person name="Saunders E."/>
            <person name="Brettin T."/>
            <person name="Detter J.C."/>
            <person name="Han C."/>
            <person name="Tapia R."/>
            <person name="Land M."/>
            <person name="Hauser L."/>
            <person name="Markowitz V."/>
            <person name="Cheng J.-F."/>
            <person name="Hugenholtz P."/>
            <person name="Woyke T."/>
            <person name="Wu D."/>
            <person name="Eisen J.A."/>
        </authorList>
    </citation>
    <scope>NUCLEOTIDE SEQUENCE</scope>
    <source>
        <strain>ATCC 43644</strain>
    </source>
</reference>
<dbReference type="InParanoid" id="E8R4N8"/>
<feature type="region of interest" description="Disordered" evidence="1">
    <location>
        <begin position="1"/>
        <end position="20"/>
    </location>
</feature>
<keyword evidence="3" id="KW-1185">Reference proteome</keyword>
<dbReference type="STRING" id="575540.Isop_0032"/>
<evidence type="ECO:0000256" key="1">
    <source>
        <dbReference type="SAM" id="MobiDB-lite"/>
    </source>
</evidence>
<evidence type="ECO:0000313" key="2">
    <source>
        <dbReference type="EMBL" id="ADV60629.1"/>
    </source>
</evidence>
<proteinExistence type="predicted"/>
<feature type="compositionally biased region" description="Basic and acidic residues" evidence="1">
    <location>
        <begin position="1"/>
        <end position="12"/>
    </location>
</feature>
<dbReference type="AlphaFoldDB" id="E8R4N8"/>
<organism evidence="2 3">
    <name type="scientific">Isosphaera pallida (strain ATCC 43644 / DSM 9630 / IS1B)</name>
    <dbReference type="NCBI Taxonomy" id="575540"/>
    <lineage>
        <taxon>Bacteria</taxon>
        <taxon>Pseudomonadati</taxon>
        <taxon>Planctomycetota</taxon>
        <taxon>Planctomycetia</taxon>
        <taxon>Isosphaerales</taxon>
        <taxon>Isosphaeraceae</taxon>
        <taxon>Isosphaera</taxon>
    </lineage>
</organism>
<dbReference type="KEGG" id="ipa:Isop_0032"/>
<evidence type="ECO:0000313" key="3">
    <source>
        <dbReference type="Proteomes" id="UP000008631"/>
    </source>
</evidence>
<gene>
    <name evidence="2" type="ordered locus">Isop_0032</name>
</gene>
<protein>
    <submittedName>
        <fullName evidence="2">Uncharacterized protein</fullName>
    </submittedName>
</protein>
<reference evidence="2 3" key="2">
    <citation type="journal article" date="2011" name="Stand. Genomic Sci.">
        <title>Complete genome sequence of Isosphaera pallida type strain (IS1B).</title>
        <authorList>
            <consortium name="US DOE Joint Genome Institute (JGI-PGF)"/>
            <person name="Goker M."/>
            <person name="Cleland D."/>
            <person name="Saunders E."/>
            <person name="Lapidus A."/>
            <person name="Nolan M."/>
            <person name="Lucas S."/>
            <person name="Hammon N."/>
            <person name="Deshpande S."/>
            <person name="Cheng J.F."/>
            <person name="Tapia R."/>
            <person name="Han C."/>
            <person name="Goodwin L."/>
            <person name="Pitluck S."/>
            <person name="Liolios K."/>
            <person name="Pagani I."/>
            <person name="Ivanova N."/>
            <person name="Mavromatis K."/>
            <person name="Pati A."/>
            <person name="Chen A."/>
            <person name="Palaniappan K."/>
            <person name="Land M."/>
            <person name="Hauser L."/>
            <person name="Chang Y.J."/>
            <person name="Jeffries C.D."/>
            <person name="Detter J.C."/>
            <person name="Beck B."/>
            <person name="Woyke T."/>
            <person name="Bristow J."/>
            <person name="Eisen J.A."/>
            <person name="Markowitz V."/>
            <person name="Hugenholtz P."/>
            <person name="Kyrpides N.C."/>
            <person name="Klenk H.P."/>
        </authorList>
    </citation>
    <scope>NUCLEOTIDE SEQUENCE [LARGE SCALE GENOMIC DNA]</scope>
    <source>
        <strain evidence="3">ATCC 43644 / DSM 9630 / IS1B</strain>
    </source>
</reference>
<accession>E8R4N8</accession>